<dbReference type="GO" id="GO:0000156">
    <property type="term" value="F:phosphorelay response regulator activity"/>
    <property type="evidence" value="ECO:0007669"/>
    <property type="project" value="TreeGrafter"/>
</dbReference>
<keyword evidence="6" id="KW-0472">Membrane</keyword>
<dbReference type="Pfam" id="PF08448">
    <property type="entry name" value="PAS_4"/>
    <property type="match status" value="1"/>
</dbReference>
<dbReference type="GO" id="GO:0007234">
    <property type="term" value="P:osmosensory signaling via phosphorelay pathway"/>
    <property type="evidence" value="ECO:0007669"/>
    <property type="project" value="TreeGrafter"/>
</dbReference>
<dbReference type="Proteomes" id="UP000552709">
    <property type="component" value="Unassembled WGS sequence"/>
</dbReference>
<dbReference type="PANTHER" id="PTHR42878:SF15">
    <property type="entry name" value="BACTERIOPHYTOCHROME"/>
    <property type="match status" value="1"/>
</dbReference>
<dbReference type="NCBIfam" id="TIGR00229">
    <property type="entry name" value="sensory_box"/>
    <property type="match status" value="1"/>
</dbReference>
<dbReference type="SUPFAM" id="SSF55785">
    <property type="entry name" value="PYP-like sensor domain (PAS domain)"/>
    <property type="match status" value="1"/>
</dbReference>
<feature type="domain" description="Histidine kinase" evidence="7">
    <location>
        <begin position="505"/>
        <end position="719"/>
    </location>
</feature>
<dbReference type="InterPro" id="IPR013656">
    <property type="entry name" value="PAS_4"/>
</dbReference>
<dbReference type="SMART" id="SM00387">
    <property type="entry name" value="HATPase_c"/>
    <property type="match status" value="1"/>
</dbReference>
<sequence>MTPLPTHAPTLDLTELQAIIDSSADCIKVLDLNARVISMNAGGMDTMEITDFSVCQHLLWPTFWEGEARRQVELALEAARGGQTTTFEGPANTFAGTPKWWEVRVSPLRSPDGTVTRLLASSRDITARKVAEQQLIQAQHQLRNHAQTLEVRVGQRERALEAFVRFTTQVASTTDLHDIAMAASDIIRDAVGGATSGFYLVKGERAYPLVFSSNTPAEVRAARRAGVPLSMPLVADALAQRGTTFVGGEDGRLQSVGYASALSVTAYHHGDQPYALFATGTPRPEWTAQEQATIDSVGRGLGLALERELQARQLQERTAGLDAFVAFSEASSTTTDILALAREAVEVLETTLQVSVAYYELDGDLWKARVWSGAFAPEVVAVLTAGIGMDAPSYAEAVQTRQAVFVPGWSADDEGVENTEEFGAGAFYPCFAGESPRALLAMGTQRAGDWTPREEAVFKAVGRSLTLALERAAQTRELTVQRDALSVRTHELIAANEELDAFTYSASHDLRTPIRHVMGFADLARTALINNQPDKIARNLDIIQQGAIRMNGLIDGMLMLSRAGRQDFHPRMVALGPLIRQAQQDAQLEFPEQDIDVQVQAGVAVWGDETLLQQVMSNLISNAVKYSTGRDVSEVAVRVNETETEWMITVQDNGVGFDSEYSGKLFGIFQRLHTQDAFPGVGVGLATVRRIVLKHGGRVFADGKVGQGASFGLALPKPLA</sequence>
<reference evidence="9 10" key="1">
    <citation type="submission" date="2020-08" db="EMBL/GenBank/DDBJ databases">
        <title>Genomic Encyclopedia of Type Strains, Phase IV (KMG-IV): sequencing the most valuable type-strain genomes for metagenomic binning, comparative biology and taxonomic classification.</title>
        <authorList>
            <person name="Goeker M."/>
        </authorList>
    </citation>
    <scope>NUCLEOTIDE SEQUENCE [LARGE SCALE GENOMIC DNA]</scope>
    <source>
        <strain evidence="9 10">DSM 27939</strain>
    </source>
</reference>
<evidence type="ECO:0000256" key="5">
    <source>
        <dbReference type="ARBA" id="ARBA00022777"/>
    </source>
</evidence>
<dbReference type="GO" id="GO:0016020">
    <property type="term" value="C:membrane"/>
    <property type="evidence" value="ECO:0007669"/>
    <property type="project" value="UniProtKB-SubCell"/>
</dbReference>
<dbReference type="InterPro" id="IPR036097">
    <property type="entry name" value="HisK_dim/P_sf"/>
</dbReference>
<keyword evidence="4" id="KW-0808">Transferase</keyword>
<dbReference type="InterPro" id="IPR050351">
    <property type="entry name" value="BphY/WalK/GraS-like"/>
</dbReference>
<dbReference type="CDD" id="cd00082">
    <property type="entry name" value="HisKA"/>
    <property type="match status" value="1"/>
</dbReference>
<dbReference type="PANTHER" id="PTHR42878">
    <property type="entry name" value="TWO-COMPONENT HISTIDINE KINASE"/>
    <property type="match status" value="1"/>
</dbReference>
<evidence type="ECO:0000256" key="6">
    <source>
        <dbReference type="ARBA" id="ARBA00023136"/>
    </source>
</evidence>
<dbReference type="PRINTS" id="PR00344">
    <property type="entry name" value="BCTRLSENSOR"/>
</dbReference>
<comment type="catalytic activity">
    <reaction evidence="1">
        <text>ATP + protein L-histidine = ADP + protein N-phospho-L-histidine.</text>
        <dbReference type="EC" id="2.7.13.3"/>
    </reaction>
</comment>
<dbReference type="Pfam" id="PF02518">
    <property type="entry name" value="HATPase_c"/>
    <property type="match status" value="1"/>
</dbReference>
<dbReference type="SUPFAM" id="SSF47384">
    <property type="entry name" value="Homodimeric domain of signal transducing histidine kinase"/>
    <property type="match status" value="1"/>
</dbReference>
<evidence type="ECO:0000256" key="1">
    <source>
        <dbReference type="ARBA" id="ARBA00000085"/>
    </source>
</evidence>
<dbReference type="InterPro" id="IPR000700">
    <property type="entry name" value="PAS-assoc_C"/>
</dbReference>
<dbReference type="FunFam" id="3.30.565.10:FF:000006">
    <property type="entry name" value="Sensor histidine kinase WalK"/>
    <property type="match status" value="1"/>
</dbReference>
<dbReference type="EC" id="2.7.13.3" evidence="2"/>
<organism evidence="9 10">
    <name type="scientific">Deinococcus humi</name>
    <dbReference type="NCBI Taxonomy" id="662880"/>
    <lineage>
        <taxon>Bacteria</taxon>
        <taxon>Thermotogati</taxon>
        <taxon>Deinococcota</taxon>
        <taxon>Deinococci</taxon>
        <taxon>Deinococcales</taxon>
        <taxon>Deinococcaceae</taxon>
        <taxon>Deinococcus</taxon>
    </lineage>
</organism>
<evidence type="ECO:0000259" key="8">
    <source>
        <dbReference type="PROSITE" id="PS50113"/>
    </source>
</evidence>
<name>A0A7W8JVS5_9DEIO</name>
<dbReference type="InterPro" id="IPR000014">
    <property type="entry name" value="PAS"/>
</dbReference>
<dbReference type="RefSeq" id="WP_184133113.1">
    <property type="nucleotide sequence ID" value="NZ_JACHFL010000006.1"/>
</dbReference>
<dbReference type="InterPro" id="IPR036890">
    <property type="entry name" value="HATPase_C_sf"/>
</dbReference>
<dbReference type="PROSITE" id="PS50113">
    <property type="entry name" value="PAC"/>
    <property type="match status" value="1"/>
</dbReference>
<dbReference type="Gene3D" id="3.30.450.20">
    <property type="entry name" value="PAS domain"/>
    <property type="match status" value="1"/>
</dbReference>
<dbReference type="GO" id="GO:0030295">
    <property type="term" value="F:protein kinase activator activity"/>
    <property type="evidence" value="ECO:0007669"/>
    <property type="project" value="TreeGrafter"/>
</dbReference>
<comment type="caution">
    <text evidence="9">The sequence shown here is derived from an EMBL/GenBank/DDBJ whole genome shotgun (WGS) entry which is preliminary data.</text>
</comment>
<dbReference type="SUPFAM" id="SSF55781">
    <property type="entry name" value="GAF domain-like"/>
    <property type="match status" value="2"/>
</dbReference>
<dbReference type="Gene3D" id="3.30.565.10">
    <property type="entry name" value="Histidine kinase-like ATPase, C-terminal domain"/>
    <property type="match status" value="1"/>
</dbReference>
<evidence type="ECO:0000259" key="7">
    <source>
        <dbReference type="PROSITE" id="PS50109"/>
    </source>
</evidence>
<dbReference type="EMBL" id="JACHFL010000006">
    <property type="protein sequence ID" value="MBB5363728.1"/>
    <property type="molecule type" value="Genomic_DNA"/>
</dbReference>
<dbReference type="SUPFAM" id="SSF55874">
    <property type="entry name" value="ATPase domain of HSP90 chaperone/DNA topoisomerase II/histidine kinase"/>
    <property type="match status" value="1"/>
</dbReference>
<dbReference type="InterPro" id="IPR005467">
    <property type="entry name" value="His_kinase_dom"/>
</dbReference>
<accession>A0A7W8JVS5</accession>
<evidence type="ECO:0000256" key="4">
    <source>
        <dbReference type="ARBA" id="ARBA00022679"/>
    </source>
</evidence>
<evidence type="ECO:0000256" key="2">
    <source>
        <dbReference type="ARBA" id="ARBA00012438"/>
    </source>
</evidence>
<dbReference type="InterPro" id="IPR029016">
    <property type="entry name" value="GAF-like_dom_sf"/>
</dbReference>
<evidence type="ECO:0000256" key="3">
    <source>
        <dbReference type="ARBA" id="ARBA00022553"/>
    </source>
</evidence>
<evidence type="ECO:0000313" key="10">
    <source>
        <dbReference type="Proteomes" id="UP000552709"/>
    </source>
</evidence>
<dbReference type="GO" id="GO:0000155">
    <property type="term" value="F:phosphorelay sensor kinase activity"/>
    <property type="evidence" value="ECO:0007669"/>
    <property type="project" value="InterPro"/>
</dbReference>
<dbReference type="Pfam" id="PF00512">
    <property type="entry name" value="HisKA"/>
    <property type="match status" value="1"/>
</dbReference>
<evidence type="ECO:0000313" key="9">
    <source>
        <dbReference type="EMBL" id="MBB5363728.1"/>
    </source>
</evidence>
<dbReference type="Gene3D" id="1.10.287.130">
    <property type="match status" value="1"/>
</dbReference>
<keyword evidence="3" id="KW-0597">Phosphoprotein</keyword>
<protein>
    <recommendedName>
        <fullName evidence="2">histidine kinase</fullName>
        <ecNumber evidence="2">2.7.13.3</ecNumber>
    </recommendedName>
</protein>
<keyword evidence="5" id="KW-0418">Kinase</keyword>
<dbReference type="Gene3D" id="3.30.450.40">
    <property type="match status" value="2"/>
</dbReference>
<keyword evidence="10" id="KW-1185">Reference proteome</keyword>
<dbReference type="AlphaFoldDB" id="A0A7W8JVS5"/>
<dbReference type="PROSITE" id="PS50109">
    <property type="entry name" value="HIS_KIN"/>
    <property type="match status" value="1"/>
</dbReference>
<feature type="domain" description="PAC" evidence="8">
    <location>
        <begin position="85"/>
        <end position="137"/>
    </location>
</feature>
<dbReference type="InterPro" id="IPR003661">
    <property type="entry name" value="HisK_dim/P_dom"/>
</dbReference>
<gene>
    <name evidence="9" type="ORF">HNQ08_002834</name>
</gene>
<dbReference type="SMART" id="SM00388">
    <property type="entry name" value="HisKA"/>
    <property type="match status" value="1"/>
</dbReference>
<proteinExistence type="predicted"/>
<dbReference type="InterPro" id="IPR003594">
    <property type="entry name" value="HATPase_dom"/>
</dbReference>
<dbReference type="InterPro" id="IPR035965">
    <property type="entry name" value="PAS-like_dom_sf"/>
</dbReference>
<dbReference type="InterPro" id="IPR004358">
    <property type="entry name" value="Sig_transdc_His_kin-like_C"/>
</dbReference>